<feature type="compositionally biased region" description="Pro residues" evidence="1">
    <location>
        <begin position="897"/>
        <end position="908"/>
    </location>
</feature>
<feature type="compositionally biased region" description="Low complexity" evidence="1">
    <location>
        <begin position="740"/>
        <end position="752"/>
    </location>
</feature>
<accession>A0AAG5DIE8</accession>
<feature type="compositionally biased region" description="Low complexity" evidence="1">
    <location>
        <begin position="558"/>
        <end position="572"/>
    </location>
</feature>
<dbReference type="Pfam" id="PF09741">
    <property type="entry name" value="DUF2045"/>
    <property type="match status" value="1"/>
</dbReference>
<feature type="compositionally biased region" description="Basic and acidic residues" evidence="1">
    <location>
        <begin position="828"/>
        <end position="842"/>
    </location>
</feature>
<feature type="region of interest" description="Disordered" evidence="1">
    <location>
        <begin position="423"/>
        <end position="453"/>
    </location>
</feature>
<keyword evidence="3" id="KW-1185">Reference proteome</keyword>
<proteinExistence type="predicted"/>
<sequence>MSAGSGIGGGIGGSAAAAAAMLKAPQTALQLLLEEINFQRTKEMRQLLKDEGGFVVLQGTTYWTDLFVRHFLFQSEPEHSIDCDDLLFFVRKKHIKGSSRAMPKYETEIEVFRKDSRKLPIGDPDVDWEETVYLNLVIHQFNYTLTLAICTRTSPKELQVLRRHSQKVYASPSRRKMDTKGDSEEITYPHICFMVDNFDEVFHDILVRDGEMVCVELVATDRDGSVQGVIFLGSIRYDALKKVYDARQSSLGSKVAQRMSFGLFSSGGPQTRCEFVRMKGPQGKGHAEMAVTKPKGSGVETPTSEPGFCATDMWDSEWEEDCEEYYNYRHQRRLSDPSANLNNFSRYGWRTKNATDGSSSAYGGSKARSENEGLDCLANEVSEIEAGDLRDDRPASSCFSDITNIATLPTAAPGGKPASLCQVAKGASGGDGEHGGSKKSPTVETGNTGTTTANTTTMKNGCCSCFGSRKRWSDTDSMQMSEVYVPCRNCGESAQGEETRRTDEPQLAVIETERHRLESLELHDSPACLATVSKGRSPLMKHRNVLIVESELEFAGGAKVRTSSPSSSPSASVKKKTVPQNVTASASVVKKRDNSQKVAQSPKKRLSTPVFRSKRFNGNGQETTGLATSGGGGGKPNGKGKIGTVGSNNNAINNNNNNNNSNNNGRKGRDVVAGQPPAGATEATEDGEYELADDAVSLNGGGDLTEAGEEVTAKPDAVEPLDPKQLIRVNGREEFPAERTGSVGSSTNGNGTARSANQHRAGHPSGMSVSVANIKEHRERRTSNGRVAGSDRVNSTNQSSGGGSRFSLIYRRSKSSSAAGGAVTPAAGKDEKRKSDTSDNRKKPALTSTNEGSTDLKGEKDDHEAGEVIAIPQSTPPAPPAHVNPVIDQENKRTSAPPSPPPPPPPPVATSTERDINGNPDETATTTTEETSESELSNRAIWAALRELRAKKECSTLPKMKKPSYNSFYARPTILGREGTDPIDTIPTRRTPDGTNIYYLCDYHPSKRHHGHGEKELDDGAYNPLWTTKGFTQTFHFWKENRRQQSTPLNAFLTYVTLPWWSIAKDLLDHREQPILTF</sequence>
<dbReference type="PANTHER" id="PTHR21477:SF13">
    <property type="entry name" value="KIAA0930"/>
    <property type="match status" value="1"/>
</dbReference>
<evidence type="ECO:0000313" key="2">
    <source>
        <dbReference type="EnsemblMetazoa" id="ENSAATROPP010443"/>
    </source>
</evidence>
<feature type="compositionally biased region" description="Acidic residues" evidence="1">
    <location>
        <begin position="683"/>
        <end position="693"/>
    </location>
</feature>
<reference evidence="2" key="1">
    <citation type="submission" date="2024-04" db="UniProtKB">
        <authorList>
            <consortium name="EnsemblMetazoa"/>
        </authorList>
    </citation>
    <scope>IDENTIFICATION</scope>
    <source>
        <strain evidence="2">EBRO</strain>
    </source>
</reference>
<dbReference type="AlphaFoldDB" id="A0AAG5DIE8"/>
<dbReference type="InterPro" id="IPR019141">
    <property type="entry name" value="DUF2045"/>
</dbReference>
<evidence type="ECO:0000313" key="3">
    <source>
        <dbReference type="Proteomes" id="UP000075880"/>
    </source>
</evidence>
<dbReference type="PANTHER" id="PTHR21477">
    <property type="entry name" value="ZGC:172139"/>
    <property type="match status" value="1"/>
</dbReference>
<feature type="compositionally biased region" description="Polar residues" evidence="1">
    <location>
        <begin position="616"/>
        <end position="627"/>
    </location>
</feature>
<dbReference type="Proteomes" id="UP000075880">
    <property type="component" value="Unassembled WGS sequence"/>
</dbReference>
<name>A0AAG5DIE8_ANOAO</name>
<feature type="region of interest" description="Disordered" evidence="1">
    <location>
        <begin position="556"/>
        <end position="936"/>
    </location>
</feature>
<organism evidence="2 3">
    <name type="scientific">Anopheles atroparvus</name>
    <name type="common">European mosquito</name>
    <dbReference type="NCBI Taxonomy" id="41427"/>
    <lineage>
        <taxon>Eukaryota</taxon>
        <taxon>Metazoa</taxon>
        <taxon>Ecdysozoa</taxon>
        <taxon>Arthropoda</taxon>
        <taxon>Hexapoda</taxon>
        <taxon>Insecta</taxon>
        <taxon>Pterygota</taxon>
        <taxon>Neoptera</taxon>
        <taxon>Endopterygota</taxon>
        <taxon>Diptera</taxon>
        <taxon>Nematocera</taxon>
        <taxon>Culicoidea</taxon>
        <taxon>Culicidae</taxon>
        <taxon>Anophelinae</taxon>
        <taxon>Anopheles</taxon>
    </lineage>
</organism>
<feature type="compositionally biased region" description="Low complexity" evidence="1">
    <location>
        <begin position="648"/>
        <end position="664"/>
    </location>
</feature>
<feature type="region of interest" description="Disordered" evidence="1">
    <location>
        <begin position="284"/>
        <end position="306"/>
    </location>
</feature>
<feature type="compositionally biased region" description="Gly residues" evidence="1">
    <location>
        <begin position="628"/>
        <end position="643"/>
    </location>
</feature>
<evidence type="ECO:0000256" key="1">
    <source>
        <dbReference type="SAM" id="MobiDB-lite"/>
    </source>
</evidence>
<protein>
    <submittedName>
        <fullName evidence="2">Uncharacterized protein</fullName>
    </submittedName>
</protein>
<feature type="compositionally biased region" description="Basic and acidic residues" evidence="1">
    <location>
        <begin position="854"/>
        <end position="866"/>
    </location>
</feature>
<dbReference type="EnsemblMetazoa" id="ENSAATROPT011543">
    <property type="protein sequence ID" value="ENSAATROPP010443"/>
    <property type="gene ID" value="ENSAATROPG009402"/>
</dbReference>